<gene>
    <name evidence="10" type="ORF">WN51_13566</name>
</gene>
<keyword evidence="2 7" id="KW-0645">Protease</keyword>
<evidence type="ECO:0000259" key="9">
    <source>
        <dbReference type="PROSITE" id="PS50240"/>
    </source>
</evidence>
<dbReference type="CDD" id="cd00190">
    <property type="entry name" value="Tryp_SPc"/>
    <property type="match status" value="1"/>
</dbReference>
<evidence type="ECO:0000313" key="11">
    <source>
        <dbReference type="Proteomes" id="UP000053105"/>
    </source>
</evidence>
<keyword evidence="3 7" id="KW-0378">Hydrolase</keyword>
<dbReference type="PROSITE" id="PS00135">
    <property type="entry name" value="TRYPSIN_SER"/>
    <property type="match status" value="1"/>
</dbReference>
<feature type="signal peptide" evidence="8">
    <location>
        <begin position="1"/>
        <end position="25"/>
    </location>
</feature>
<proteinExistence type="inferred from homology"/>
<dbReference type="SMART" id="SM00020">
    <property type="entry name" value="Tryp_SPc"/>
    <property type="match status" value="1"/>
</dbReference>
<protein>
    <submittedName>
        <fullName evidence="10">Coagulation factor IX</fullName>
    </submittedName>
</protein>
<keyword evidence="4 7" id="KW-0720">Serine protease</keyword>
<dbReference type="Pfam" id="PF00089">
    <property type="entry name" value="Trypsin"/>
    <property type="match status" value="1"/>
</dbReference>
<dbReference type="EMBL" id="KQ435793">
    <property type="protein sequence ID" value="KOX74215.1"/>
    <property type="molecule type" value="Genomic_DNA"/>
</dbReference>
<evidence type="ECO:0000256" key="7">
    <source>
        <dbReference type="RuleBase" id="RU363034"/>
    </source>
</evidence>
<dbReference type="InterPro" id="IPR001314">
    <property type="entry name" value="Peptidase_S1A"/>
</dbReference>
<evidence type="ECO:0000256" key="8">
    <source>
        <dbReference type="SAM" id="SignalP"/>
    </source>
</evidence>
<dbReference type="Proteomes" id="UP000053105">
    <property type="component" value="Unassembled WGS sequence"/>
</dbReference>
<dbReference type="InterPro" id="IPR018114">
    <property type="entry name" value="TRYPSIN_HIS"/>
</dbReference>
<dbReference type="InterPro" id="IPR001254">
    <property type="entry name" value="Trypsin_dom"/>
</dbReference>
<evidence type="ECO:0000313" key="10">
    <source>
        <dbReference type="EMBL" id="KOX74215.1"/>
    </source>
</evidence>
<organism evidence="10 11">
    <name type="scientific">Melipona quadrifasciata</name>
    <dbReference type="NCBI Taxonomy" id="166423"/>
    <lineage>
        <taxon>Eukaryota</taxon>
        <taxon>Metazoa</taxon>
        <taxon>Ecdysozoa</taxon>
        <taxon>Arthropoda</taxon>
        <taxon>Hexapoda</taxon>
        <taxon>Insecta</taxon>
        <taxon>Pterygota</taxon>
        <taxon>Neoptera</taxon>
        <taxon>Endopterygota</taxon>
        <taxon>Hymenoptera</taxon>
        <taxon>Apocrita</taxon>
        <taxon>Aculeata</taxon>
        <taxon>Apoidea</taxon>
        <taxon>Anthophila</taxon>
        <taxon>Apidae</taxon>
        <taxon>Melipona</taxon>
    </lineage>
</organism>
<feature type="domain" description="Peptidase S1" evidence="9">
    <location>
        <begin position="60"/>
        <end position="295"/>
    </location>
</feature>
<keyword evidence="8" id="KW-0732">Signal</keyword>
<comment type="subcellular location">
    <subcellularLocation>
        <location evidence="1">Secreted</location>
        <location evidence="1">Extracellular space</location>
    </subcellularLocation>
</comment>
<accession>A0A0M8ZZD7</accession>
<evidence type="ECO:0000256" key="1">
    <source>
        <dbReference type="ARBA" id="ARBA00004239"/>
    </source>
</evidence>
<dbReference type="InterPro" id="IPR051487">
    <property type="entry name" value="Ser/Thr_Proteases_Immune/Dev"/>
</dbReference>
<dbReference type="Gene3D" id="2.40.10.10">
    <property type="entry name" value="Trypsin-like serine proteases"/>
    <property type="match status" value="1"/>
</dbReference>
<comment type="similarity">
    <text evidence="6">Belongs to the peptidase S1 family. CLIP subfamily.</text>
</comment>
<dbReference type="PROSITE" id="PS50240">
    <property type="entry name" value="TRYPSIN_DOM"/>
    <property type="match status" value="1"/>
</dbReference>
<dbReference type="InterPro" id="IPR043504">
    <property type="entry name" value="Peptidase_S1_PA_chymotrypsin"/>
</dbReference>
<dbReference type="GO" id="GO:0006508">
    <property type="term" value="P:proteolysis"/>
    <property type="evidence" value="ECO:0007669"/>
    <property type="project" value="UniProtKB-KW"/>
</dbReference>
<dbReference type="GO" id="GO:0005576">
    <property type="term" value="C:extracellular region"/>
    <property type="evidence" value="ECO:0007669"/>
    <property type="project" value="UniProtKB-SubCell"/>
</dbReference>
<dbReference type="OrthoDB" id="5565075at2759"/>
<sequence length="296" mass="32332">MISISAKSFHFLLFVALAVNRNVLCVSISNAFEINRWNTRFESNPIHSTYEIDDSDAIRIAGGQYALPNQFPFMAVVHQLLGNGIIAKCGGTIISSRWVLTAGHCVASGPYQFLVVFGTRDQSGIGYNFYNGPGTAMFTNQAVLHPDYRVTVNDIALLYMPQDIPFGLSIQPITLAGYNYAGESFANKMGIIIGWGKDGPYGIGTSELKYAILPIISNYDCSMYWAITEKHICTSAAYHKDACQGDSGGPLIVLLNNTPLQVGIVSYGDGFCPSNKPGVFTRVSPFIDWIQEVTNL</sequence>
<dbReference type="GO" id="GO:0004252">
    <property type="term" value="F:serine-type endopeptidase activity"/>
    <property type="evidence" value="ECO:0007669"/>
    <property type="project" value="InterPro"/>
</dbReference>
<dbReference type="FunFam" id="2.40.10.10:FF:000036">
    <property type="entry name" value="Trypsin beta"/>
    <property type="match status" value="1"/>
</dbReference>
<dbReference type="PRINTS" id="PR00722">
    <property type="entry name" value="CHYMOTRYPSIN"/>
</dbReference>
<reference evidence="10 11" key="1">
    <citation type="submission" date="2015-07" db="EMBL/GenBank/DDBJ databases">
        <title>The genome of Melipona quadrifasciata.</title>
        <authorList>
            <person name="Pan H."/>
            <person name="Kapheim K."/>
        </authorList>
    </citation>
    <scope>NUCLEOTIDE SEQUENCE [LARGE SCALE GENOMIC DNA]</scope>
    <source>
        <strain evidence="10">0111107301</strain>
        <tissue evidence="10">Whole body</tissue>
    </source>
</reference>
<dbReference type="AlphaFoldDB" id="A0A0M8ZZD7"/>
<keyword evidence="5" id="KW-1015">Disulfide bond</keyword>
<feature type="chain" id="PRO_5005830838" evidence="8">
    <location>
        <begin position="26"/>
        <end position="296"/>
    </location>
</feature>
<dbReference type="PROSITE" id="PS00134">
    <property type="entry name" value="TRYPSIN_HIS"/>
    <property type="match status" value="1"/>
</dbReference>
<evidence type="ECO:0000256" key="3">
    <source>
        <dbReference type="ARBA" id="ARBA00022801"/>
    </source>
</evidence>
<keyword evidence="11" id="KW-1185">Reference proteome</keyword>
<name>A0A0M8ZZD7_9HYME</name>
<evidence type="ECO:0000256" key="4">
    <source>
        <dbReference type="ARBA" id="ARBA00022825"/>
    </source>
</evidence>
<dbReference type="PANTHER" id="PTHR24256">
    <property type="entry name" value="TRYPTASE-RELATED"/>
    <property type="match status" value="1"/>
</dbReference>
<evidence type="ECO:0000256" key="5">
    <source>
        <dbReference type="ARBA" id="ARBA00023157"/>
    </source>
</evidence>
<dbReference type="InterPro" id="IPR033116">
    <property type="entry name" value="TRYPSIN_SER"/>
</dbReference>
<dbReference type="InterPro" id="IPR009003">
    <property type="entry name" value="Peptidase_S1_PA"/>
</dbReference>
<dbReference type="STRING" id="166423.A0A0M8ZZD7"/>
<dbReference type="SUPFAM" id="SSF50494">
    <property type="entry name" value="Trypsin-like serine proteases"/>
    <property type="match status" value="1"/>
</dbReference>
<evidence type="ECO:0000256" key="6">
    <source>
        <dbReference type="ARBA" id="ARBA00024195"/>
    </source>
</evidence>
<evidence type="ECO:0000256" key="2">
    <source>
        <dbReference type="ARBA" id="ARBA00022670"/>
    </source>
</evidence>